<feature type="coiled-coil region" evidence="4">
    <location>
        <begin position="185"/>
        <end position="222"/>
    </location>
</feature>
<dbReference type="PANTHER" id="PTHR43065">
    <property type="entry name" value="SENSOR HISTIDINE KINASE"/>
    <property type="match status" value="1"/>
</dbReference>
<keyword evidence="8" id="KW-1185">Reference proteome</keyword>
<feature type="transmembrane region" description="Helical" evidence="5">
    <location>
        <begin position="55"/>
        <end position="74"/>
    </location>
</feature>
<protein>
    <recommendedName>
        <fullName evidence="2">histidine kinase</fullName>
        <ecNumber evidence="2">2.7.13.3</ecNumber>
    </recommendedName>
</protein>
<keyword evidence="4" id="KW-0175">Coiled coil</keyword>
<name>A0ABS0B471_9GAMM</name>
<dbReference type="RefSeq" id="WP_194929186.1">
    <property type="nucleotide sequence ID" value="NZ_JADLZT010000001.1"/>
</dbReference>
<dbReference type="CDD" id="cd00082">
    <property type="entry name" value="HisKA"/>
    <property type="match status" value="1"/>
</dbReference>
<feature type="transmembrane region" description="Helical" evidence="5">
    <location>
        <begin position="130"/>
        <end position="151"/>
    </location>
</feature>
<dbReference type="PANTHER" id="PTHR43065:SF42">
    <property type="entry name" value="TWO-COMPONENT SENSOR PPRA"/>
    <property type="match status" value="1"/>
</dbReference>
<sequence length="448" mass="48797">MWNRFLRWLRSAPIADPIDRRNAPVMQLLLLFYGLLLPVNWAWRLASGGEVNEARLLILALDMLVAALAFLSLWMIRNGRFRPAVVLFLAMQLISLEIVFARTGVLSQLIDPAPTMLTLVISGLVLGRRALWIVFGLLMAVFATGFASDLYRAAQQGIPASVALVNVPAVLISYTLITIVLDRLIKALRESLAESNQRGLELQREMAERERAQSQLIHAQKLEASGRLASGVAHDFNNILGVIQGFTAQRHRVRDMGSASEQVDALLDSLQGIEEAAARGSTVIRKLLTFSRSDVLNIQAFDPAVAVAELRPMLRQLFPSSVLLELPNDASGLRVRLDRSEFELMVLNIAANARDAMRDGGAFRVEVGSHGSGQATIRLSDTGIGMSRDVAARIFEPFFSTKVAAEGTGLGLSVVHDLVKALGGDIRVDSVPGQGTTFTIRFPEAAAA</sequence>
<dbReference type="InterPro" id="IPR036097">
    <property type="entry name" value="HisK_dim/P_sf"/>
</dbReference>
<evidence type="ECO:0000256" key="5">
    <source>
        <dbReference type="SAM" id="Phobius"/>
    </source>
</evidence>
<dbReference type="PRINTS" id="PR00344">
    <property type="entry name" value="BCTRLSENSOR"/>
</dbReference>
<evidence type="ECO:0000256" key="1">
    <source>
        <dbReference type="ARBA" id="ARBA00000085"/>
    </source>
</evidence>
<accession>A0ABS0B471</accession>
<comment type="catalytic activity">
    <reaction evidence="1">
        <text>ATP + protein L-histidine = ADP + protein N-phospho-L-histidine.</text>
        <dbReference type="EC" id="2.7.13.3"/>
    </reaction>
</comment>
<dbReference type="Gene3D" id="1.10.287.130">
    <property type="match status" value="1"/>
</dbReference>
<dbReference type="EC" id="2.7.13.3" evidence="2"/>
<evidence type="ECO:0000256" key="3">
    <source>
        <dbReference type="ARBA" id="ARBA00022553"/>
    </source>
</evidence>
<keyword evidence="3" id="KW-0597">Phosphoprotein</keyword>
<comment type="caution">
    <text evidence="7">The sequence shown here is derived from an EMBL/GenBank/DDBJ whole genome shotgun (WGS) entry which is preliminary data.</text>
</comment>
<keyword evidence="5" id="KW-1133">Transmembrane helix</keyword>
<reference evidence="7 8" key="1">
    <citation type="submission" date="2020-11" db="EMBL/GenBank/DDBJ databases">
        <title>Draft Genome Sequence and Secondary Metabolite Biosynthetic Potential of the Lysobacter niastensis Type strain DSM 18481.</title>
        <authorList>
            <person name="Turrini P."/>
            <person name="Artuso I."/>
            <person name="Tescari M."/>
            <person name="Lugli G.A."/>
            <person name="Frangipani E."/>
            <person name="Ventura M."/>
            <person name="Visca P."/>
        </authorList>
    </citation>
    <scope>NUCLEOTIDE SEQUENCE [LARGE SCALE GENOMIC DNA]</scope>
    <source>
        <strain evidence="7 8">DSM 18481</strain>
    </source>
</reference>
<keyword evidence="5" id="KW-0812">Transmembrane</keyword>
<dbReference type="GO" id="GO:0016301">
    <property type="term" value="F:kinase activity"/>
    <property type="evidence" value="ECO:0007669"/>
    <property type="project" value="UniProtKB-KW"/>
</dbReference>
<evidence type="ECO:0000313" key="7">
    <source>
        <dbReference type="EMBL" id="MBF6022578.1"/>
    </source>
</evidence>
<gene>
    <name evidence="7" type="ORF">IU514_00915</name>
</gene>
<dbReference type="SUPFAM" id="SSF47384">
    <property type="entry name" value="Homodimeric domain of signal transducing histidine kinase"/>
    <property type="match status" value="1"/>
</dbReference>
<keyword evidence="7" id="KW-0808">Transferase</keyword>
<dbReference type="InterPro" id="IPR003594">
    <property type="entry name" value="HATPase_dom"/>
</dbReference>
<feature type="transmembrane region" description="Helical" evidence="5">
    <location>
        <begin position="163"/>
        <end position="181"/>
    </location>
</feature>
<dbReference type="InterPro" id="IPR003661">
    <property type="entry name" value="HisK_dim/P_dom"/>
</dbReference>
<dbReference type="Gene3D" id="3.30.565.10">
    <property type="entry name" value="Histidine kinase-like ATPase, C-terminal domain"/>
    <property type="match status" value="1"/>
</dbReference>
<dbReference type="EMBL" id="JADLZT010000001">
    <property type="protein sequence ID" value="MBF6022578.1"/>
    <property type="molecule type" value="Genomic_DNA"/>
</dbReference>
<evidence type="ECO:0000256" key="2">
    <source>
        <dbReference type="ARBA" id="ARBA00012438"/>
    </source>
</evidence>
<evidence type="ECO:0000313" key="8">
    <source>
        <dbReference type="Proteomes" id="UP001429984"/>
    </source>
</evidence>
<dbReference type="SUPFAM" id="SSF55874">
    <property type="entry name" value="ATPase domain of HSP90 chaperone/DNA topoisomerase II/histidine kinase"/>
    <property type="match status" value="1"/>
</dbReference>
<dbReference type="SMART" id="SM00388">
    <property type="entry name" value="HisKA"/>
    <property type="match status" value="1"/>
</dbReference>
<feature type="transmembrane region" description="Helical" evidence="5">
    <location>
        <begin position="86"/>
        <end position="110"/>
    </location>
</feature>
<dbReference type="SMART" id="SM00387">
    <property type="entry name" value="HATPase_c"/>
    <property type="match status" value="1"/>
</dbReference>
<dbReference type="InterPro" id="IPR036890">
    <property type="entry name" value="HATPase_C_sf"/>
</dbReference>
<dbReference type="Pfam" id="PF02518">
    <property type="entry name" value="HATPase_c"/>
    <property type="match status" value="1"/>
</dbReference>
<keyword evidence="5" id="KW-0472">Membrane</keyword>
<proteinExistence type="predicted"/>
<evidence type="ECO:0000256" key="4">
    <source>
        <dbReference type="SAM" id="Coils"/>
    </source>
</evidence>
<keyword evidence="7" id="KW-0418">Kinase</keyword>
<evidence type="ECO:0000259" key="6">
    <source>
        <dbReference type="PROSITE" id="PS50109"/>
    </source>
</evidence>
<dbReference type="InterPro" id="IPR004358">
    <property type="entry name" value="Sig_transdc_His_kin-like_C"/>
</dbReference>
<dbReference type="PROSITE" id="PS50109">
    <property type="entry name" value="HIS_KIN"/>
    <property type="match status" value="1"/>
</dbReference>
<organism evidence="7 8">
    <name type="scientific">Lysobacter niastensis</name>
    <dbReference type="NCBI Taxonomy" id="380629"/>
    <lineage>
        <taxon>Bacteria</taxon>
        <taxon>Pseudomonadati</taxon>
        <taxon>Pseudomonadota</taxon>
        <taxon>Gammaproteobacteria</taxon>
        <taxon>Lysobacterales</taxon>
        <taxon>Lysobacteraceae</taxon>
        <taxon>Lysobacter</taxon>
    </lineage>
</organism>
<feature type="transmembrane region" description="Helical" evidence="5">
    <location>
        <begin position="25"/>
        <end position="43"/>
    </location>
</feature>
<dbReference type="InterPro" id="IPR005467">
    <property type="entry name" value="His_kinase_dom"/>
</dbReference>
<dbReference type="Proteomes" id="UP001429984">
    <property type="component" value="Unassembled WGS sequence"/>
</dbReference>
<feature type="domain" description="Histidine kinase" evidence="6">
    <location>
        <begin position="231"/>
        <end position="446"/>
    </location>
</feature>